<keyword evidence="2" id="KW-0413">Isomerase</keyword>
<keyword evidence="4" id="KW-1185">Reference proteome</keyword>
<organism evidence="3 4">
    <name type="scientific">candidate division TM6 bacterium JCVI TM6SC1</name>
    <dbReference type="NCBI Taxonomy" id="1306947"/>
    <lineage>
        <taxon>Bacteria</taxon>
        <taxon>Candidatus Babelota</taxon>
        <taxon>Vermiphilus</taxon>
    </lineage>
</organism>
<comment type="caution">
    <text evidence="3">The sequence shown here is derived from an EMBL/GenBank/DDBJ whole genome shotgun (WGS) entry which is preliminary data.</text>
</comment>
<evidence type="ECO:0000256" key="2">
    <source>
        <dbReference type="ARBA" id="ARBA00023235"/>
    </source>
</evidence>
<evidence type="ECO:0000313" key="3">
    <source>
        <dbReference type="EMBL" id="KIX85163.1"/>
    </source>
</evidence>
<dbReference type="InterPro" id="IPR011060">
    <property type="entry name" value="RibuloseP-bd_barrel"/>
</dbReference>
<dbReference type="PANTHER" id="PTHR11749">
    <property type="entry name" value="RIBULOSE-5-PHOSPHATE-3-EPIMERASE"/>
    <property type="match status" value="1"/>
</dbReference>
<dbReference type="STRING" id="1306947.J120_02370"/>
<evidence type="ECO:0000313" key="4">
    <source>
        <dbReference type="Proteomes" id="UP000032214"/>
    </source>
</evidence>
<dbReference type="EMBL" id="ARQD01000002">
    <property type="protein sequence ID" value="KIX85163.1"/>
    <property type="molecule type" value="Genomic_DNA"/>
</dbReference>
<dbReference type="CDD" id="cd00429">
    <property type="entry name" value="RPE"/>
    <property type="match status" value="1"/>
</dbReference>
<dbReference type="Proteomes" id="UP000032214">
    <property type="component" value="Unassembled WGS sequence"/>
</dbReference>
<dbReference type="GO" id="GO:0005975">
    <property type="term" value="P:carbohydrate metabolic process"/>
    <property type="evidence" value="ECO:0007669"/>
    <property type="project" value="InterPro"/>
</dbReference>
<accession>A0A0D2JLD9</accession>
<dbReference type="Pfam" id="PF00834">
    <property type="entry name" value="Ribul_P_3_epim"/>
    <property type="match status" value="1"/>
</dbReference>
<proteinExistence type="predicted"/>
<dbReference type="InterPro" id="IPR000056">
    <property type="entry name" value="Ribul_P_3_epim-like"/>
</dbReference>
<dbReference type="GO" id="GO:0046872">
    <property type="term" value="F:metal ion binding"/>
    <property type="evidence" value="ECO:0007669"/>
    <property type="project" value="UniProtKB-KW"/>
</dbReference>
<reference evidence="3 4" key="1">
    <citation type="journal article" date="2013" name="Proc. Natl. Acad. Sci. U.S.A.">
        <title>Candidate phylum TM6 genome recovered from a hospital sink biofilm provides genomic insights into this uncultivated phylum.</title>
        <authorList>
            <person name="McLean J.S."/>
            <person name="Lombardo M.J."/>
            <person name="Badger J.H."/>
            <person name="Edlund A."/>
            <person name="Novotny M."/>
            <person name="Yee-Greenbaum J."/>
            <person name="Vyahhi N."/>
            <person name="Hall A.P."/>
            <person name="Yang Y."/>
            <person name="Dupont C.L."/>
            <person name="Ziegler M.G."/>
            <person name="Chitsaz H."/>
            <person name="Allen A.E."/>
            <person name="Yooseph S."/>
            <person name="Tesler G."/>
            <person name="Pevzner P.A."/>
            <person name="Friedman R.M."/>
            <person name="Nealson K.H."/>
            <person name="Venter J.C."/>
            <person name="Lasken R.S."/>
        </authorList>
    </citation>
    <scope>NUCLEOTIDE SEQUENCE [LARGE SCALE GENOMIC DNA]</scope>
    <source>
        <strain evidence="3 4">TM6SC1</strain>
    </source>
</reference>
<dbReference type="InterPro" id="IPR013785">
    <property type="entry name" value="Aldolase_TIM"/>
</dbReference>
<name>A0A0D2JLD9_9BACT</name>
<gene>
    <name evidence="3" type="ORF">J120_02370</name>
</gene>
<evidence type="ECO:0000256" key="1">
    <source>
        <dbReference type="ARBA" id="ARBA00022723"/>
    </source>
</evidence>
<dbReference type="eggNOG" id="COG0036">
    <property type="taxonomic scope" value="Bacteria"/>
</dbReference>
<sequence length="217" mass="24259">MKIYPSLLAAPVFEIYSAVQDLDPSVPGYHIDIMDNHFVPNIGFNLDFVHALDKITSKPLWLHLMVTDPLSLIERLKVSRPCLISIHIEAPCNHTYVLHEIKTQGHIPSLALNPQTQVDLVYPFGRSVNNVLIMGVNPGFSGQEFIPETIDKLSTLSNWKYQNNFDCSLAVDGGVNPHHFKDLMLAGAHICVVGSALFNHAPFGPTYCNFIEKLRRS</sequence>
<keyword evidence="1" id="KW-0479">Metal-binding</keyword>
<evidence type="ECO:0008006" key="5">
    <source>
        <dbReference type="Google" id="ProtNLM"/>
    </source>
</evidence>
<protein>
    <recommendedName>
        <fullName evidence="5">Ribulose-phosphate 3-epimerase</fullName>
    </recommendedName>
</protein>
<dbReference type="Gene3D" id="3.20.20.70">
    <property type="entry name" value="Aldolase class I"/>
    <property type="match status" value="1"/>
</dbReference>
<dbReference type="GO" id="GO:0016857">
    <property type="term" value="F:racemase and epimerase activity, acting on carbohydrates and derivatives"/>
    <property type="evidence" value="ECO:0007669"/>
    <property type="project" value="InterPro"/>
</dbReference>
<dbReference type="AlphaFoldDB" id="A0A0D2JLD9"/>
<dbReference type="SUPFAM" id="SSF51366">
    <property type="entry name" value="Ribulose-phoshate binding barrel"/>
    <property type="match status" value="1"/>
</dbReference>